<evidence type="ECO:0000256" key="2">
    <source>
        <dbReference type="SAM" id="MobiDB-lite"/>
    </source>
</evidence>
<dbReference type="Pfam" id="PF20436">
    <property type="entry name" value="LonB_AAA-LID"/>
    <property type="match status" value="1"/>
</dbReference>
<comment type="catalytic activity">
    <reaction evidence="1">
        <text>Hydrolysis of proteins in presence of ATP.</text>
        <dbReference type="EC" id="3.4.21.53"/>
    </reaction>
</comment>
<evidence type="ECO:0000259" key="3">
    <source>
        <dbReference type="PROSITE" id="PS51786"/>
    </source>
</evidence>
<dbReference type="GO" id="GO:0004252">
    <property type="term" value="F:serine-type endopeptidase activity"/>
    <property type="evidence" value="ECO:0007669"/>
    <property type="project" value="UniProtKB-UniRule"/>
</dbReference>
<keyword evidence="1" id="KW-0378">Hydrolase</keyword>
<dbReference type="AlphaFoldDB" id="A0A975SN20"/>
<keyword evidence="1" id="KW-0720">Serine protease</keyword>
<sequence length="841" mass="92328">MSDLTSPSLRLTPAQLFTPCNPDHLPFVSSDELEDLGAEFAHDRAVEALRFGLEYRRSGYNVFVLGEPGSGRHALVRRLIGEADGVEPLSDWCYVNNFADATRPQLMRLPAGRGAKLRDDMQHFVAELGPAIAAAFESDEYRSTVDALQEESKQKEEGALRELGRESLKQGVALLRTTEGFAFAPAKTDEETYSQEEFDQLPEERKAALEKTIAAFEERLHKLLGQFPRWRRELQGKVKETSREAMRRAVGHAIEELKPAYADLPLVITFLEAVLHDVVETGDTLRDSQRQEGEMENLLFSGAISVQRYLVNLFVDNGQTQGQPLICESLPTYQNLVGRVEHIAHLGTLVANFTLIKAGALQRANGGTLVLDAAKLLAQPYAWDGLKRALQAGVARIESLGEIYGLASTQQLEPEAIPLDVKVVLIGDRMTYYLLSEMDPEFAALFKVAADMESEVERSSDNTVLYARLLATLGRREKLRPLTREAVARCIEYAARLAEDRQRLTTRTRLLADLLREADFRAGKAASPVLDRLHVEQAMAAMIHRADRVREKQHEAILRNTLMIATDGQQVGQINGLAAIELGEFTFAHPVRITAAVRMGEGDMVDIEREVELGGPLHSKGMMILTSFLASRFGRSTPLSLNASIVFEQSYGEVDGDSASLAELCALLSGVALVPIHQSLAVTGSVNQLGQVQPIGAVNEKIEGFFDICQARGLTGSQGVIIPASNVQHLMLRQDVVAAVADGRFHIYGVNDVDQAIELLTGVPAGEPNDQGEVPEGTVNYLVAMQLTQMATMRKALSEPTPHKRKPRKKAAEGEGEKKPQPEKKPEGDKKPGEDKGAASL</sequence>
<dbReference type="Pfam" id="PF13654">
    <property type="entry name" value="AAA_32"/>
    <property type="match status" value="1"/>
</dbReference>
<reference evidence="4" key="1">
    <citation type="submission" date="2020-11" db="EMBL/GenBank/DDBJ databases">
        <title>Azospira inquinata sp. nov.</title>
        <authorList>
            <person name="Moe W.M."/>
            <person name="Mikes M.C."/>
        </authorList>
    </citation>
    <scope>NUCLEOTIDE SEQUENCE</scope>
    <source>
        <strain evidence="4">Azo-3</strain>
    </source>
</reference>
<organism evidence="4 5">
    <name type="scientific">Azospira inquinata</name>
    <dbReference type="NCBI Taxonomy" id="2785627"/>
    <lineage>
        <taxon>Bacteria</taxon>
        <taxon>Pseudomonadati</taxon>
        <taxon>Pseudomonadota</taxon>
        <taxon>Betaproteobacteria</taxon>
        <taxon>Rhodocyclales</taxon>
        <taxon>Rhodocyclaceae</taxon>
        <taxon>Azospira</taxon>
    </lineage>
</organism>
<feature type="active site" evidence="1">
    <location>
        <position position="658"/>
    </location>
</feature>
<dbReference type="EC" id="3.4.21.53" evidence="1"/>
<dbReference type="Proteomes" id="UP000683428">
    <property type="component" value="Chromosome"/>
</dbReference>
<feature type="domain" description="Lon proteolytic" evidence="3">
    <location>
        <begin position="568"/>
        <end position="763"/>
    </location>
</feature>
<dbReference type="InterPro" id="IPR041699">
    <property type="entry name" value="AAA_32"/>
</dbReference>
<evidence type="ECO:0000313" key="5">
    <source>
        <dbReference type="Proteomes" id="UP000683428"/>
    </source>
</evidence>
<dbReference type="EMBL" id="CP064782">
    <property type="protein sequence ID" value="QWT48839.1"/>
    <property type="molecule type" value="Genomic_DNA"/>
</dbReference>
<keyword evidence="5" id="KW-1185">Reference proteome</keyword>
<dbReference type="PROSITE" id="PS51786">
    <property type="entry name" value="LON_PROTEOLYTIC"/>
    <property type="match status" value="1"/>
</dbReference>
<dbReference type="KEGG" id="aiq:Azoinq_13580"/>
<dbReference type="InterPro" id="IPR046844">
    <property type="entry name" value="Lon-like_helical"/>
</dbReference>
<dbReference type="InterPro" id="IPR046843">
    <property type="entry name" value="LonB_AAA-LID"/>
</dbReference>
<feature type="compositionally biased region" description="Basic and acidic residues" evidence="2">
    <location>
        <begin position="810"/>
        <end position="841"/>
    </location>
</feature>
<protein>
    <recommendedName>
        <fullName evidence="1">endopeptidase La</fullName>
        <ecNumber evidence="1">3.4.21.53</ecNumber>
    </recommendedName>
</protein>
<keyword evidence="1" id="KW-0645">Protease</keyword>
<dbReference type="InterPro" id="IPR008269">
    <property type="entry name" value="Lon_proteolytic"/>
</dbReference>
<dbReference type="InterPro" id="IPR027065">
    <property type="entry name" value="Lon_Prtase"/>
</dbReference>
<evidence type="ECO:0000256" key="1">
    <source>
        <dbReference type="PROSITE-ProRule" id="PRU01122"/>
    </source>
</evidence>
<feature type="active site" evidence="1">
    <location>
        <position position="701"/>
    </location>
</feature>
<dbReference type="GO" id="GO:0006508">
    <property type="term" value="P:proteolysis"/>
    <property type="evidence" value="ECO:0007669"/>
    <property type="project" value="UniProtKB-KW"/>
</dbReference>
<feature type="region of interest" description="Disordered" evidence="2">
    <location>
        <begin position="794"/>
        <end position="841"/>
    </location>
</feature>
<gene>
    <name evidence="4" type="ORF">Azoinq_13580</name>
</gene>
<evidence type="ECO:0000313" key="4">
    <source>
        <dbReference type="EMBL" id="QWT48839.1"/>
    </source>
</evidence>
<comment type="similarity">
    <text evidence="1">Belongs to the peptidase S16 family.</text>
</comment>
<accession>A0A975SN20</accession>
<dbReference type="RefSeq" id="WP_216128365.1">
    <property type="nucleotide sequence ID" value="NZ_CP064782.1"/>
</dbReference>
<name>A0A975SN20_9RHOO</name>
<dbReference type="Pfam" id="PF05362">
    <property type="entry name" value="Lon_C"/>
    <property type="match status" value="1"/>
</dbReference>
<dbReference type="GO" id="GO:0030163">
    <property type="term" value="P:protein catabolic process"/>
    <property type="evidence" value="ECO:0007669"/>
    <property type="project" value="InterPro"/>
</dbReference>
<dbReference type="Pfam" id="PF20437">
    <property type="entry name" value="LonC_helical"/>
    <property type="match status" value="1"/>
</dbReference>
<dbReference type="GO" id="GO:0004176">
    <property type="term" value="F:ATP-dependent peptidase activity"/>
    <property type="evidence" value="ECO:0007669"/>
    <property type="project" value="UniProtKB-UniRule"/>
</dbReference>
<proteinExistence type="inferred from homology"/>
<dbReference type="PANTHER" id="PTHR10046">
    <property type="entry name" value="ATP DEPENDENT LON PROTEASE FAMILY MEMBER"/>
    <property type="match status" value="1"/>
</dbReference>
<dbReference type="GO" id="GO:0005524">
    <property type="term" value="F:ATP binding"/>
    <property type="evidence" value="ECO:0007669"/>
    <property type="project" value="InterPro"/>
</dbReference>